<dbReference type="EMBL" id="LQYE01000019">
    <property type="protein sequence ID" value="OAT68403.1"/>
    <property type="molecule type" value="Genomic_DNA"/>
</dbReference>
<proteinExistence type="predicted"/>
<sequence length="347" mass="38448">MFPSAFCEKGRLEVAREYGKTWFSMFTDGDFCAQPVTDKLLYIVLLAQPALNYAGVQPLNLRRWRKALVDGERTPTDIDVMESLTRLERRRYVFTDDDTGETLTRSFMRRDQVDKQPNVMLSALRALCHVESPKLARVLLDELNRIELPMISGTSDKAVQLRGRLSRSRADAVGHLESLSEGLPEVFAEPFSEDLRDGIPEGVSVSFREGFTSPAGMKGFTQPLPEGFSTGSVVVEVGVETSRAVGTSVGEPAPFCPRHPEGTDTPCRACRRYREHHETWSAARAGDARIARLRAEGAAKSVAVARCDLCDSDGYRQGLVCDHVDRAETVRHGSQLVRDALNSSRTA</sequence>
<reference evidence="1 2" key="1">
    <citation type="submission" date="2016-01" db="EMBL/GenBank/DDBJ databases">
        <title>Mycobacterium immunogenum strain CD11_6 genome sequencing and assembly.</title>
        <authorList>
            <person name="Kaur G."/>
            <person name="Nair G.R."/>
            <person name="Mayilraj S."/>
        </authorList>
    </citation>
    <scope>NUCLEOTIDE SEQUENCE [LARGE SCALE GENOMIC DNA]</scope>
    <source>
        <strain evidence="1 2">CD11-6</strain>
    </source>
</reference>
<evidence type="ECO:0000313" key="1">
    <source>
        <dbReference type="EMBL" id="OAT68403.1"/>
    </source>
</evidence>
<evidence type="ECO:0000313" key="2">
    <source>
        <dbReference type="Proteomes" id="UP000186919"/>
    </source>
</evidence>
<comment type="caution">
    <text evidence="1">The sequence shown here is derived from an EMBL/GenBank/DDBJ whole genome shotgun (WGS) entry which is preliminary data.</text>
</comment>
<accession>A0A179VBN0</accession>
<gene>
    <name evidence="1" type="ORF">AWB85_25205</name>
</gene>
<protein>
    <submittedName>
        <fullName evidence="1">Uncharacterized protein</fullName>
    </submittedName>
</protein>
<dbReference type="AlphaFoldDB" id="A0A179VBN0"/>
<name>A0A179VBN0_9MYCO</name>
<dbReference type="Proteomes" id="UP000186919">
    <property type="component" value="Unassembled WGS sequence"/>
</dbReference>
<organism evidence="1 2">
    <name type="scientific">Mycobacteroides immunogenum</name>
    <dbReference type="NCBI Taxonomy" id="83262"/>
    <lineage>
        <taxon>Bacteria</taxon>
        <taxon>Bacillati</taxon>
        <taxon>Actinomycetota</taxon>
        <taxon>Actinomycetes</taxon>
        <taxon>Mycobacteriales</taxon>
        <taxon>Mycobacteriaceae</taxon>
        <taxon>Mycobacteroides</taxon>
    </lineage>
</organism>